<evidence type="ECO:0000313" key="2">
    <source>
        <dbReference type="EMBL" id="QTN36054.1"/>
    </source>
</evidence>
<name>A0A975I7J4_9RHOB</name>
<dbReference type="AlphaFoldDB" id="A0A975I7J4"/>
<dbReference type="Proteomes" id="UP000665026">
    <property type="component" value="Chromosome"/>
</dbReference>
<organism evidence="2 3">
    <name type="scientific">Cognatishimia activa</name>
    <dbReference type="NCBI Taxonomy" id="1715691"/>
    <lineage>
        <taxon>Bacteria</taxon>
        <taxon>Pseudomonadati</taxon>
        <taxon>Pseudomonadota</taxon>
        <taxon>Alphaproteobacteria</taxon>
        <taxon>Rhodobacterales</taxon>
        <taxon>Paracoccaceae</taxon>
        <taxon>Cognatishimia</taxon>
    </lineage>
</organism>
<feature type="transmembrane region" description="Helical" evidence="1">
    <location>
        <begin position="94"/>
        <end position="116"/>
    </location>
</feature>
<dbReference type="RefSeq" id="WP_209356758.1">
    <property type="nucleotide sequence ID" value="NZ_CP060010.1"/>
</dbReference>
<feature type="transmembrane region" description="Helical" evidence="1">
    <location>
        <begin position="39"/>
        <end position="55"/>
    </location>
</feature>
<dbReference type="EMBL" id="CP060010">
    <property type="protein sequence ID" value="QTN36054.1"/>
    <property type="molecule type" value="Genomic_DNA"/>
</dbReference>
<feature type="transmembrane region" description="Helical" evidence="1">
    <location>
        <begin position="62"/>
        <end position="82"/>
    </location>
</feature>
<gene>
    <name evidence="2" type="ORF">HZ995_00545</name>
</gene>
<reference evidence="2" key="1">
    <citation type="submission" date="2020-07" db="EMBL/GenBank/DDBJ databases">
        <title>Genome sequences of bacteria associated with the marine, planktonic diatom Thalassiosira profunda strain ECT2AJA-044.</title>
        <authorList>
            <person name="Gargas C.B."/>
            <person name="Roberts W.R."/>
            <person name="Alverson A.J."/>
        </authorList>
    </citation>
    <scope>NUCLEOTIDE SEQUENCE</scope>
    <source>
        <strain evidence="2">ECT2AJA-044</strain>
    </source>
</reference>
<sequence>MGFFLRWLFAFLLLTATYNPTGFNYLEWAAVNYVEELPMTVFLGLLLAIGYLIYLRATLRSIGAGGMFLILIVLSALMWVLYDWGLLAPTGEVAYTWLGIFALSIVLGIGLSWSIVRRNLSGQVDMDDVEED</sequence>
<dbReference type="InterPro" id="IPR045387">
    <property type="entry name" value="DUF6524"/>
</dbReference>
<dbReference type="KEGG" id="cact:HZ995_00545"/>
<protein>
    <submittedName>
        <fullName evidence="2">Uncharacterized protein</fullName>
    </submittedName>
</protein>
<evidence type="ECO:0000313" key="3">
    <source>
        <dbReference type="Proteomes" id="UP000665026"/>
    </source>
</evidence>
<evidence type="ECO:0000256" key="1">
    <source>
        <dbReference type="SAM" id="Phobius"/>
    </source>
</evidence>
<dbReference type="Pfam" id="PF20134">
    <property type="entry name" value="DUF6524"/>
    <property type="match status" value="1"/>
</dbReference>
<keyword evidence="1" id="KW-0812">Transmembrane</keyword>
<keyword evidence="1" id="KW-0472">Membrane</keyword>
<proteinExistence type="predicted"/>
<accession>A0A975I7J4</accession>
<keyword evidence="1" id="KW-1133">Transmembrane helix</keyword>